<dbReference type="GO" id="GO:0046403">
    <property type="term" value="F:polynucleotide 3'-phosphatase activity"/>
    <property type="evidence" value="ECO:0007669"/>
    <property type="project" value="TreeGrafter"/>
</dbReference>
<gene>
    <name evidence="1" type="ORF">PHLGIDRAFT_26012</name>
</gene>
<dbReference type="InterPro" id="IPR023214">
    <property type="entry name" value="HAD_sf"/>
</dbReference>
<dbReference type="SUPFAM" id="SSF52540">
    <property type="entry name" value="P-loop containing nucleoside triphosphate hydrolases"/>
    <property type="match status" value="1"/>
</dbReference>
<evidence type="ECO:0008006" key="3">
    <source>
        <dbReference type="Google" id="ProtNLM"/>
    </source>
</evidence>
<dbReference type="AlphaFoldDB" id="A0A0C3S5Q5"/>
<dbReference type="HOGENOM" id="CLU_014938_3_1_1"/>
<evidence type="ECO:0000313" key="1">
    <source>
        <dbReference type="EMBL" id="KIP03680.1"/>
    </source>
</evidence>
<dbReference type="GO" id="GO:0006281">
    <property type="term" value="P:DNA repair"/>
    <property type="evidence" value="ECO:0007669"/>
    <property type="project" value="TreeGrafter"/>
</dbReference>
<dbReference type="NCBIfam" id="TIGR01664">
    <property type="entry name" value="DNA-3'-Pase"/>
    <property type="match status" value="1"/>
</dbReference>
<dbReference type="PANTHER" id="PTHR12083">
    <property type="entry name" value="BIFUNCTIONAL POLYNUCLEOTIDE PHOSPHATASE/KINASE"/>
    <property type="match status" value="1"/>
</dbReference>
<dbReference type="InterPro" id="IPR006551">
    <property type="entry name" value="Polynucleotide_phosphatase"/>
</dbReference>
<dbReference type="FunFam" id="3.40.50.300:FF:000737">
    <property type="entry name" value="Bifunctional polynucleotide phosphatase/kinase"/>
    <property type="match status" value="1"/>
</dbReference>
<dbReference type="InterPro" id="IPR036412">
    <property type="entry name" value="HAD-like_sf"/>
</dbReference>
<dbReference type="PANTHER" id="PTHR12083:SF9">
    <property type="entry name" value="BIFUNCTIONAL POLYNUCLEOTIDE PHOSPHATASE_KINASE"/>
    <property type="match status" value="1"/>
</dbReference>
<dbReference type="Proteomes" id="UP000053257">
    <property type="component" value="Unassembled WGS sequence"/>
</dbReference>
<reference evidence="1 2" key="1">
    <citation type="journal article" date="2014" name="PLoS Genet.">
        <title>Analysis of the Phlebiopsis gigantea genome, transcriptome and secretome provides insight into its pioneer colonization strategies of wood.</title>
        <authorList>
            <person name="Hori C."/>
            <person name="Ishida T."/>
            <person name="Igarashi K."/>
            <person name="Samejima M."/>
            <person name="Suzuki H."/>
            <person name="Master E."/>
            <person name="Ferreira P."/>
            <person name="Ruiz-Duenas F.J."/>
            <person name="Held B."/>
            <person name="Canessa P."/>
            <person name="Larrondo L.F."/>
            <person name="Schmoll M."/>
            <person name="Druzhinina I.S."/>
            <person name="Kubicek C.P."/>
            <person name="Gaskell J.A."/>
            <person name="Kersten P."/>
            <person name="St John F."/>
            <person name="Glasner J."/>
            <person name="Sabat G."/>
            <person name="Splinter BonDurant S."/>
            <person name="Syed K."/>
            <person name="Yadav J."/>
            <person name="Mgbeahuruike A.C."/>
            <person name="Kovalchuk A."/>
            <person name="Asiegbu F.O."/>
            <person name="Lackner G."/>
            <person name="Hoffmeister D."/>
            <person name="Rencoret J."/>
            <person name="Gutierrez A."/>
            <person name="Sun H."/>
            <person name="Lindquist E."/>
            <person name="Barry K."/>
            <person name="Riley R."/>
            <person name="Grigoriev I.V."/>
            <person name="Henrissat B."/>
            <person name="Kues U."/>
            <person name="Berka R.M."/>
            <person name="Martinez A.T."/>
            <person name="Covert S.F."/>
            <person name="Blanchette R.A."/>
            <person name="Cullen D."/>
        </authorList>
    </citation>
    <scope>NUCLEOTIDE SEQUENCE [LARGE SCALE GENOMIC DNA]</scope>
    <source>
        <strain evidence="1 2">11061_1 CR5-6</strain>
    </source>
</reference>
<dbReference type="InterPro" id="IPR006549">
    <property type="entry name" value="HAD-SF_hydro_IIIA"/>
</dbReference>
<dbReference type="OrthoDB" id="19045at2759"/>
<name>A0A0C3S5Q5_PHLG1</name>
<dbReference type="InterPro" id="IPR027417">
    <property type="entry name" value="P-loop_NTPase"/>
</dbReference>
<organism evidence="1 2">
    <name type="scientific">Phlebiopsis gigantea (strain 11061_1 CR5-6)</name>
    <name type="common">White-rot fungus</name>
    <name type="synonym">Peniophora gigantea</name>
    <dbReference type="NCBI Taxonomy" id="745531"/>
    <lineage>
        <taxon>Eukaryota</taxon>
        <taxon>Fungi</taxon>
        <taxon>Dikarya</taxon>
        <taxon>Basidiomycota</taxon>
        <taxon>Agaricomycotina</taxon>
        <taxon>Agaricomycetes</taxon>
        <taxon>Polyporales</taxon>
        <taxon>Phanerochaetaceae</taxon>
        <taxon>Phlebiopsis</taxon>
    </lineage>
</organism>
<dbReference type="Pfam" id="PF13671">
    <property type="entry name" value="AAA_33"/>
    <property type="match status" value="1"/>
</dbReference>
<dbReference type="GO" id="GO:0003690">
    <property type="term" value="F:double-stranded DNA binding"/>
    <property type="evidence" value="ECO:0007669"/>
    <property type="project" value="TreeGrafter"/>
</dbReference>
<proteinExistence type="predicted"/>
<accession>A0A0C3S5Q5</accession>
<dbReference type="SUPFAM" id="SSF56784">
    <property type="entry name" value="HAD-like"/>
    <property type="match status" value="1"/>
</dbReference>
<dbReference type="EMBL" id="KN840605">
    <property type="protein sequence ID" value="KIP03680.1"/>
    <property type="molecule type" value="Genomic_DNA"/>
</dbReference>
<protein>
    <recommendedName>
        <fullName evidence="3">PNK FHA domain-containing protein</fullName>
    </recommendedName>
</protein>
<dbReference type="NCBIfam" id="TIGR01662">
    <property type="entry name" value="HAD-SF-IIIA"/>
    <property type="match status" value="1"/>
</dbReference>
<dbReference type="Gene3D" id="3.40.50.300">
    <property type="entry name" value="P-loop containing nucleotide triphosphate hydrolases"/>
    <property type="match status" value="1"/>
</dbReference>
<dbReference type="Gene3D" id="3.40.50.1000">
    <property type="entry name" value="HAD superfamily/HAD-like"/>
    <property type="match status" value="1"/>
</dbReference>
<dbReference type="STRING" id="745531.A0A0C3S5Q5"/>
<dbReference type="InterPro" id="IPR013954">
    <property type="entry name" value="PNK3P"/>
</dbReference>
<keyword evidence="2" id="KW-1185">Reference proteome</keyword>
<dbReference type="GO" id="GO:0046404">
    <property type="term" value="F:ATP-dependent polydeoxyribonucleotide 5'-hydroxyl-kinase activity"/>
    <property type="evidence" value="ECO:0007669"/>
    <property type="project" value="TreeGrafter"/>
</dbReference>
<sequence>MVASSSKVPSVFPIFSDNQHKQPEQTFHWIEPALGPSKTCLHGVNLAPKASSRIAAFDLDGCLIESTIRQKKTTETTPSFQWWRPVVPKKLKEVHSEGYAIVIVTNQALRGANAIKEWKKKIPLIGAALPDVPFHILAATAKDAFRKPIPGMWYELERIFAEDNVTIDKTASLFVGDAAGRKVDHAGTDRKWALNVGIPFFTPEEYFLKFKPTPYTLQGFHPSSLLTDVPHVTPTSSPIVPTPLHTELVLFVGPPAIGKSRFYRAHFAGVGYVHVNQDTLGSRDKCVRAAREALEEGRSVVVDNTNRDSATRGFYITIAQKLGVPVRCFHFVGSSELAWHNNLYRAYNLPPGSSSAPKRDLLPYSAITSFRAAFKEPTVAEGFSEVRRVNWVFEGTDEERARWGMWLQIDGK</sequence>
<evidence type="ECO:0000313" key="2">
    <source>
        <dbReference type="Proteomes" id="UP000053257"/>
    </source>
</evidence>
<dbReference type="Pfam" id="PF08645">
    <property type="entry name" value="PNK3P"/>
    <property type="match status" value="1"/>
</dbReference>